<dbReference type="GO" id="GO:0043332">
    <property type="term" value="C:mating projection tip"/>
    <property type="evidence" value="ECO:0007669"/>
    <property type="project" value="TreeGrafter"/>
</dbReference>
<keyword evidence="3 4" id="KW-0728">SH3 domain</keyword>
<accession>A0A1X7V0D5</accession>
<evidence type="ECO:0000256" key="5">
    <source>
        <dbReference type="SAM" id="MobiDB-lite"/>
    </source>
</evidence>
<comment type="similarity">
    <text evidence="1">Belongs to the SH3YL1 family.</text>
</comment>
<dbReference type="InParanoid" id="A0A1X7V0D5"/>
<evidence type="ECO:0000313" key="8">
    <source>
        <dbReference type="Proteomes" id="UP000007879"/>
    </source>
</evidence>
<dbReference type="GO" id="GO:0031097">
    <property type="term" value="C:medial cortex"/>
    <property type="evidence" value="ECO:0007669"/>
    <property type="project" value="TreeGrafter"/>
</dbReference>
<dbReference type="GO" id="GO:0051666">
    <property type="term" value="P:actin cortical patch localization"/>
    <property type="evidence" value="ECO:0007669"/>
    <property type="project" value="InterPro"/>
</dbReference>
<dbReference type="Gene3D" id="2.30.30.40">
    <property type="entry name" value="SH3 Domains"/>
    <property type="match status" value="1"/>
</dbReference>
<feature type="domain" description="SH3" evidence="6">
    <location>
        <begin position="170"/>
        <end position="229"/>
    </location>
</feature>
<reference evidence="7" key="2">
    <citation type="submission" date="2017-05" db="UniProtKB">
        <authorList>
            <consortium name="EnsemblMetazoa"/>
        </authorList>
    </citation>
    <scope>IDENTIFICATION</scope>
</reference>
<dbReference type="GO" id="GO:0097320">
    <property type="term" value="P:plasma membrane tubulation"/>
    <property type="evidence" value="ECO:0007669"/>
    <property type="project" value="TreeGrafter"/>
</dbReference>
<dbReference type="GO" id="GO:0006897">
    <property type="term" value="P:endocytosis"/>
    <property type="evidence" value="ECO:0007669"/>
    <property type="project" value="InterPro"/>
</dbReference>
<dbReference type="InterPro" id="IPR046982">
    <property type="entry name" value="BIN3/RVS161-like"/>
</dbReference>
<sequence length="229" mass="24846">MSDDGGSSVYGAFASKLGSGAAKAGKKFAQSEAGRSATRAAVKGATDAAVKDVSDRYLGGGGGGDTSKPAPAVAPKAKPRTSGSGTTAPPVPAASYSSPNNDEDSEDEFEKYRRDSYSTTRPPPKPSFFKRFKPNINLKLSEDSSSKPAPVRKPKKKIYKYAAIDKADWEKLPTAMTLYNFRAEMKCDLEFRKGQIIHVITKTDTTNDWWEGRLEDRIGIFPANYVKMM</sequence>
<gene>
    <name evidence="7" type="primary">105312544</name>
</gene>
<dbReference type="SMART" id="SM00326">
    <property type="entry name" value="SH3"/>
    <property type="match status" value="1"/>
</dbReference>
<name>A0A1X7V0D5_AMPQE</name>
<keyword evidence="8" id="KW-1185">Reference proteome</keyword>
<dbReference type="InterPro" id="IPR001452">
    <property type="entry name" value="SH3_domain"/>
</dbReference>
<dbReference type="SUPFAM" id="SSF50044">
    <property type="entry name" value="SH3-domain"/>
    <property type="match status" value="1"/>
</dbReference>
<dbReference type="FunFam" id="2.30.30.40:FF:000100">
    <property type="entry name" value="SH3 domain-containing YSC84-like protein 1"/>
    <property type="match status" value="1"/>
</dbReference>
<organism evidence="7">
    <name type="scientific">Amphimedon queenslandica</name>
    <name type="common">Sponge</name>
    <dbReference type="NCBI Taxonomy" id="400682"/>
    <lineage>
        <taxon>Eukaryota</taxon>
        <taxon>Metazoa</taxon>
        <taxon>Porifera</taxon>
        <taxon>Demospongiae</taxon>
        <taxon>Heteroscleromorpha</taxon>
        <taxon>Haplosclerida</taxon>
        <taxon>Niphatidae</taxon>
        <taxon>Amphimedon</taxon>
    </lineage>
</organism>
<evidence type="ECO:0000256" key="4">
    <source>
        <dbReference type="PROSITE-ProRule" id="PRU00192"/>
    </source>
</evidence>
<dbReference type="Pfam" id="PF00018">
    <property type="entry name" value="SH3_1"/>
    <property type="match status" value="1"/>
</dbReference>
<evidence type="ECO:0000313" key="7">
    <source>
        <dbReference type="EnsemblMetazoa" id="Aqu2.1.33411_001"/>
    </source>
</evidence>
<dbReference type="eggNOG" id="KOG1843">
    <property type="taxonomic scope" value="Eukaryota"/>
</dbReference>
<dbReference type="OrthoDB" id="207120at2759"/>
<dbReference type="STRING" id="400682.A0A1X7V0D5"/>
<dbReference type="Proteomes" id="UP000007879">
    <property type="component" value="Unassembled WGS sequence"/>
</dbReference>
<reference evidence="8" key="1">
    <citation type="journal article" date="2010" name="Nature">
        <title>The Amphimedon queenslandica genome and the evolution of animal complexity.</title>
        <authorList>
            <person name="Srivastava M."/>
            <person name="Simakov O."/>
            <person name="Chapman J."/>
            <person name="Fahey B."/>
            <person name="Gauthier M.E."/>
            <person name="Mitros T."/>
            <person name="Richards G.S."/>
            <person name="Conaco C."/>
            <person name="Dacre M."/>
            <person name="Hellsten U."/>
            <person name="Larroux C."/>
            <person name="Putnam N.H."/>
            <person name="Stanke M."/>
            <person name="Adamska M."/>
            <person name="Darling A."/>
            <person name="Degnan S.M."/>
            <person name="Oakley T.H."/>
            <person name="Plachetzki D.C."/>
            <person name="Zhai Y."/>
            <person name="Adamski M."/>
            <person name="Calcino A."/>
            <person name="Cummins S.F."/>
            <person name="Goodstein D.M."/>
            <person name="Harris C."/>
            <person name="Jackson D.J."/>
            <person name="Leys S.P."/>
            <person name="Shu S."/>
            <person name="Woodcroft B.J."/>
            <person name="Vervoort M."/>
            <person name="Kosik K.S."/>
            <person name="Manning G."/>
            <person name="Degnan B.M."/>
            <person name="Rokhsar D.S."/>
        </authorList>
    </citation>
    <scope>NUCLEOTIDE SEQUENCE [LARGE SCALE GENOMIC DNA]</scope>
</reference>
<dbReference type="EnsemblMetazoa" id="XM_011405279.2">
    <property type="protein sequence ID" value="XP_011403581.1"/>
    <property type="gene ID" value="LOC105312544"/>
</dbReference>
<dbReference type="PANTHER" id="PTHR47174">
    <property type="entry name" value="BRIDGING INTEGRATOR 3"/>
    <property type="match status" value="1"/>
</dbReference>
<feature type="region of interest" description="Disordered" evidence="5">
    <location>
        <begin position="18"/>
        <end position="131"/>
    </location>
</feature>
<evidence type="ECO:0000259" key="6">
    <source>
        <dbReference type="PROSITE" id="PS50002"/>
    </source>
</evidence>
<evidence type="ECO:0000256" key="3">
    <source>
        <dbReference type="ARBA" id="ARBA00022443"/>
    </source>
</evidence>
<dbReference type="AlphaFoldDB" id="A0A1X7V0D5"/>
<dbReference type="EnsemblMetazoa" id="Aqu2.1.33411_001">
    <property type="protein sequence ID" value="Aqu2.1.33411_001"/>
    <property type="gene ID" value="Aqu2.1.33411"/>
</dbReference>
<dbReference type="GO" id="GO:0015629">
    <property type="term" value="C:actin cytoskeleton"/>
    <property type="evidence" value="ECO:0007669"/>
    <property type="project" value="TreeGrafter"/>
</dbReference>
<dbReference type="GO" id="GO:0008289">
    <property type="term" value="F:lipid binding"/>
    <property type="evidence" value="ECO:0007669"/>
    <property type="project" value="TreeGrafter"/>
</dbReference>
<evidence type="ECO:0000256" key="2">
    <source>
        <dbReference type="ARBA" id="ARBA00019109"/>
    </source>
</evidence>
<evidence type="ECO:0000256" key="1">
    <source>
        <dbReference type="ARBA" id="ARBA00007761"/>
    </source>
</evidence>
<protein>
    <recommendedName>
        <fullName evidence="2">SH3 domain-containing YSC84-like protein 1</fullName>
    </recommendedName>
</protein>
<dbReference type="PRINTS" id="PR00452">
    <property type="entry name" value="SH3DOMAIN"/>
</dbReference>
<dbReference type="PROSITE" id="PS50002">
    <property type="entry name" value="SH3"/>
    <property type="match status" value="1"/>
</dbReference>
<dbReference type="InterPro" id="IPR036028">
    <property type="entry name" value="SH3-like_dom_sf"/>
</dbReference>
<dbReference type="KEGG" id="aqu:105312544"/>
<dbReference type="GO" id="GO:1990528">
    <property type="term" value="C:Rvs161p-Rvs167p complex"/>
    <property type="evidence" value="ECO:0007669"/>
    <property type="project" value="TreeGrafter"/>
</dbReference>
<dbReference type="PANTHER" id="PTHR47174:SF2">
    <property type="entry name" value="SH3 DOMAIN SIGNALLING PROTEIN (AFU_ORTHOLOGUE AFUA_5G07670)"/>
    <property type="match status" value="1"/>
</dbReference>
<proteinExistence type="inferred from homology"/>